<dbReference type="SUPFAM" id="SSF46785">
    <property type="entry name" value="Winged helix' DNA-binding domain"/>
    <property type="match status" value="1"/>
</dbReference>
<protein>
    <submittedName>
        <fullName evidence="6">LysR family transcriptional regulator</fullName>
    </submittedName>
</protein>
<dbReference type="SUPFAM" id="SSF53850">
    <property type="entry name" value="Periplasmic binding protein-like II"/>
    <property type="match status" value="1"/>
</dbReference>
<evidence type="ECO:0000256" key="2">
    <source>
        <dbReference type="ARBA" id="ARBA00023015"/>
    </source>
</evidence>
<dbReference type="PANTHER" id="PTHR30346">
    <property type="entry name" value="TRANSCRIPTIONAL DUAL REGULATOR HCAR-RELATED"/>
    <property type="match status" value="1"/>
</dbReference>
<reference evidence="6 7" key="1">
    <citation type="submission" date="2018-12" db="EMBL/GenBank/DDBJ databases">
        <title>Draft genome sequence of Embleya hyalina NBRC 13850T.</title>
        <authorList>
            <person name="Komaki H."/>
            <person name="Hosoyama A."/>
            <person name="Kimura A."/>
            <person name="Ichikawa N."/>
            <person name="Tamura T."/>
        </authorList>
    </citation>
    <scope>NUCLEOTIDE SEQUENCE [LARGE SCALE GENOMIC DNA]</scope>
    <source>
        <strain evidence="6 7">NBRC 13850</strain>
    </source>
</reference>
<keyword evidence="7" id="KW-1185">Reference proteome</keyword>
<dbReference type="GO" id="GO:0003677">
    <property type="term" value="F:DNA binding"/>
    <property type="evidence" value="ECO:0007669"/>
    <property type="project" value="UniProtKB-KW"/>
</dbReference>
<dbReference type="Pfam" id="PF00126">
    <property type="entry name" value="HTH_1"/>
    <property type="match status" value="1"/>
</dbReference>
<dbReference type="InterPro" id="IPR000847">
    <property type="entry name" value="LysR_HTH_N"/>
</dbReference>
<dbReference type="InterPro" id="IPR036388">
    <property type="entry name" value="WH-like_DNA-bd_sf"/>
</dbReference>
<evidence type="ECO:0000256" key="3">
    <source>
        <dbReference type="ARBA" id="ARBA00023125"/>
    </source>
</evidence>
<evidence type="ECO:0000256" key="1">
    <source>
        <dbReference type="ARBA" id="ARBA00009437"/>
    </source>
</evidence>
<keyword evidence="4" id="KW-0804">Transcription</keyword>
<feature type="domain" description="HTH lysR-type" evidence="5">
    <location>
        <begin position="1"/>
        <end position="58"/>
    </location>
</feature>
<dbReference type="InterPro" id="IPR036390">
    <property type="entry name" value="WH_DNA-bd_sf"/>
</dbReference>
<proteinExistence type="inferred from homology"/>
<dbReference type="InterPro" id="IPR005119">
    <property type="entry name" value="LysR_subst-bd"/>
</dbReference>
<comment type="similarity">
    <text evidence="1">Belongs to the LysR transcriptional regulatory family.</text>
</comment>
<dbReference type="Proteomes" id="UP000286931">
    <property type="component" value="Unassembled WGS sequence"/>
</dbReference>
<comment type="caution">
    <text evidence="6">The sequence shown here is derived from an EMBL/GenBank/DDBJ whole genome shotgun (WGS) entry which is preliminary data.</text>
</comment>
<dbReference type="AlphaFoldDB" id="A0A401YVX1"/>
<dbReference type="CDD" id="cd05466">
    <property type="entry name" value="PBP2_LTTR_substrate"/>
    <property type="match status" value="1"/>
</dbReference>
<dbReference type="RefSeq" id="WP_126640604.1">
    <property type="nucleotide sequence ID" value="NZ_BIFH01000029.1"/>
</dbReference>
<dbReference type="Gene3D" id="3.40.190.290">
    <property type="match status" value="1"/>
</dbReference>
<evidence type="ECO:0000259" key="5">
    <source>
        <dbReference type="PROSITE" id="PS50931"/>
    </source>
</evidence>
<dbReference type="PROSITE" id="PS50931">
    <property type="entry name" value="HTH_LYSR"/>
    <property type="match status" value="1"/>
</dbReference>
<dbReference type="FunFam" id="1.10.10.10:FF:000001">
    <property type="entry name" value="LysR family transcriptional regulator"/>
    <property type="match status" value="1"/>
</dbReference>
<dbReference type="EMBL" id="BIFH01000029">
    <property type="protein sequence ID" value="GCD98721.1"/>
    <property type="molecule type" value="Genomic_DNA"/>
</dbReference>
<dbReference type="PRINTS" id="PR00039">
    <property type="entry name" value="HTHLYSR"/>
</dbReference>
<gene>
    <name evidence="6" type="ORF">EHYA_06432</name>
</gene>
<organism evidence="6 7">
    <name type="scientific">Embleya hyalina</name>
    <dbReference type="NCBI Taxonomy" id="516124"/>
    <lineage>
        <taxon>Bacteria</taxon>
        <taxon>Bacillati</taxon>
        <taxon>Actinomycetota</taxon>
        <taxon>Actinomycetes</taxon>
        <taxon>Kitasatosporales</taxon>
        <taxon>Streptomycetaceae</taxon>
        <taxon>Embleya</taxon>
    </lineage>
</organism>
<evidence type="ECO:0000256" key="4">
    <source>
        <dbReference type="ARBA" id="ARBA00023163"/>
    </source>
</evidence>
<keyword evidence="2" id="KW-0805">Transcription regulation</keyword>
<dbReference type="OrthoDB" id="3181812at2"/>
<evidence type="ECO:0000313" key="7">
    <source>
        <dbReference type="Proteomes" id="UP000286931"/>
    </source>
</evidence>
<name>A0A401YVX1_9ACTN</name>
<accession>A0A401YVX1</accession>
<dbReference type="Pfam" id="PF03466">
    <property type="entry name" value="LysR_substrate"/>
    <property type="match status" value="1"/>
</dbReference>
<evidence type="ECO:0000313" key="6">
    <source>
        <dbReference type="EMBL" id="GCD98721.1"/>
    </source>
</evidence>
<dbReference type="Gene3D" id="1.10.10.10">
    <property type="entry name" value="Winged helix-like DNA-binding domain superfamily/Winged helix DNA-binding domain"/>
    <property type="match status" value="1"/>
</dbReference>
<dbReference type="GO" id="GO:0032993">
    <property type="term" value="C:protein-DNA complex"/>
    <property type="evidence" value="ECO:0007669"/>
    <property type="project" value="TreeGrafter"/>
</dbReference>
<sequence>MQFQQLVYFVAVAETRHFTRAAVRTHVAQPSLSKQIRALEHELGAELFTRVRGNIALTPAGERLLPIARRILADVDVAHLEVAELVGLRSGRVRIGATPSLSASLLAEVLRSFQDRYAGIRLLVDENGSRDLVRALLRGDLDLALIVVPPQGVGAALTTEPLLREDLVLAGRPPVAGPSVPIAALRGVRLVMFRDGYDLREATLTACHEAGFEPEFAIEGGEMDAVLRFVEVGLGPAIVPSMVLAGRPGLTATPLAPPGLSRTIALAHRSDAALTHAARAFREELVAFLTPERLPVGVERIGRATTPDG</sequence>
<dbReference type="GO" id="GO:0003700">
    <property type="term" value="F:DNA-binding transcription factor activity"/>
    <property type="evidence" value="ECO:0007669"/>
    <property type="project" value="InterPro"/>
</dbReference>
<keyword evidence="3" id="KW-0238">DNA-binding</keyword>
<dbReference type="PANTHER" id="PTHR30346:SF29">
    <property type="entry name" value="LYSR SUBSTRATE-BINDING"/>
    <property type="match status" value="1"/>
</dbReference>